<accession>A0A078HW90</accession>
<organism evidence="2 3">
    <name type="scientific">Brassica napus</name>
    <name type="common">Rape</name>
    <dbReference type="NCBI Taxonomy" id="3708"/>
    <lineage>
        <taxon>Eukaryota</taxon>
        <taxon>Viridiplantae</taxon>
        <taxon>Streptophyta</taxon>
        <taxon>Embryophyta</taxon>
        <taxon>Tracheophyta</taxon>
        <taxon>Spermatophyta</taxon>
        <taxon>Magnoliopsida</taxon>
        <taxon>eudicotyledons</taxon>
        <taxon>Gunneridae</taxon>
        <taxon>Pentapetalae</taxon>
        <taxon>rosids</taxon>
        <taxon>malvids</taxon>
        <taxon>Brassicales</taxon>
        <taxon>Brassicaceae</taxon>
        <taxon>Brassiceae</taxon>
        <taxon>Brassica</taxon>
    </lineage>
</organism>
<dbReference type="PaxDb" id="3708-A0A078HW90"/>
<evidence type="ECO:0000256" key="1">
    <source>
        <dbReference type="SAM" id="SignalP"/>
    </source>
</evidence>
<evidence type="ECO:0000313" key="2">
    <source>
        <dbReference type="EMBL" id="CDY41669.1"/>
    </source>
</evidence>
<dbReference type="AlphaFoldDB" id="A0A078HW90"/>
<protein>
    <submittedName>
        <fullName evidence="2">BnaC03g62150D protein</fullName>
    </submittedName>
</protein>
<evidence type="ECO:0000313" key="3">
    <source>
        <dbReference type="Proteomes" id="UP000028999"/>
    </source>
</evidence>
<proteinExistence type="predicted"/>
<keyword evidence="1" id="KW-0732">Signal</keyword>
<keyword evidence="3" id="KW-1185">Reference proteome</keyword>
<name>A0A078HW90_BRANA</name>
<feature type="non-terminal residue" evidence="2">
    <location>
        <position position="1"/>
    </location>
</feature>
<gene>
    <name evidence="2" type="primary">BnaC03g62150D</name>
    <name evidence="2" type="ORF">GSBRNA2T00073345001</name>
</gene>
<sequence>TWLFAWSYMWSIALAADPGSLPSWK</sequence>
<dbReference type="EMBL" id="LK032502">
    <property type="protein sequence ID" value="CDY41669.1"/>
    <property type="molecule type" value="Genomic_DNA"/>
</dbReference>
<feature type="signal peptide" evidence="1">
    <location>
        <begin position="1"/>
        <end position="15"/>
    </location>
</feature>
<dbReference type="Gramene" id="CDY41669">
    <property type="protein sequence ID" value="CDY41669"/>
    <property type="gene ID" value="GSBRNA2T00073345001"/>
</dbReference>
<dbReference type="Proteomes" id="UP000028999">
    <property type="component" value="Unassembled WGS sequence"/>
</dbReference>
<reference evidence="2 3" key="1">
    <citation type="journal article" date="2014" name="Science">
        <title>Plant genetics. Early allopolyploid evolution in the post-Neolithic Brassica napus oilseed genome.</title>
        <authorList>
            <person name="Chalhoub B."/>
            <person name="Denoeud F."/>
            <person name="Liu S."/>
            <person name="Parkin I.A."/>
            <person name="Tang H."/>
            <person name="Wang X."/>
            <person name="Chiquet J."/>
            <person name="Belcram H."/>
            <person name="Tong C."/>
            <person name="Samans B."/>
            <person name="Correa M."/>
            <person name="Da Silva C."/>
            <person name="Just J."/>
            <person name="Falentin C."/>
            <person name="Koh C.S."/>
            <person name="Le Clainche I."/>
            <person name="Bernard M."/>
            <person name="Bento P."/>
            <person name="Noel B."/>
            <person name="Labadie K."/>
            <person name="Alberti A."/>
            <person name="Charles M."/>
            <person name="Arnaud D."/>
            <person name="Guo H."/>
            <person name="Daviaud C."/>
            <person name="Alamery S."/>
            <person name="Jabbari K."/>
            <person name="Zhao M."/>
            <person name="Edger P.P."/>
            <person name="Chelaifa H."/>
            <person name="Tack D."/>
            <person name="Lassalle G."/>
            <person name="Mestiri I."/>
            <person name="Schnel N."/>
            <person name="Le Paslier M.C."/>
            <person name="Fan G."/>
            <person name="Renault V."/>
            <person name="Bayer P.E."/>
            <person name="Golicz A.A."/>
            <person name="Manoli S."/>
            <person name="Lee T.H."/>
            <person name="Thi V.H."/>
            <person name="Chalabi S."/>
            <person name="Hu Q."/>
            <person name="Fan C."/>
            <person name="Tollenaere R."/>
            <person name="Lu Y."/>
            <person name="Battail C."/>
            <person name="Shen J."/>
            <person name="Sidebottom C.H."/>
            <person name="Wang X."/>
            <person name="Canaguier A."/>
            <person name="Chauveau A."/>
            <person name="Berard A."/>
            <person name="Deniot G."/>
            <person name="Guan M."/>
            <person name="Liu Z."/>
            <person name="Sun F."/>
            <person name="Lim Y.P."/>
            <person name="Lyons E."/>
            <person name="Town C.D."/>
            <person name="Bancroft I."/>
            <person name="Wang X."/>
            <person name="Meng J."/>
            <person name="Ma J."/>
            <person name="Pires J.C."/>
            <person name="King G.J."/>
            <person name="Brunel D."/>
            <person name="Delourme R."/>
            <person name="Renard M."/>
            <person name="Aury J.M."/>
            <person name="Adams K.L."/>
            <person name="Batley J."/>
            <person name="Snowdon R.J."/>
            <person name="Tost J."/>
            <person name="Edwards D."/>
            <person name="Zhou Y."/>
            <person name="Hua W."/>
            <person name="Sharpe A.G."/>
            <person name="Paterson A.H."/>
            <person name="Guan C."/>
            <person name="Wincker P."/>
        </authorList>
    </citation>
    <scope>NUCLEOTIDE SEQUENCE [LARGE SCALE GENOMIC DNA]</scope>
    <source>
        <strain evidence="3">cv. Darmor-bzh</strain>
    </source>
</reference>
<feature type="chain" id="PRO_5013107959" evidence="1">
    <location>
        <begin position="16"/>
        <end position="25"/>
    </location>
</feature>